<keyword evidence="2" id="KW-0479">Metal-binding</keyword>
<evidence type="ECO:0000256" key="6">
    <source>
        <dbReference type="ARBA" id="ARBA00023163"/>
    </source>
</evidence>
<evidence type="ECO:0000256" key="2">
    <source>
        <dbReference type="ARBA" id="ARBA00022723"/>
    </source>
</evidence>
<proteinExistence type="predicted"/>
<dbReference type="Gene3D" id="3.90.430.10">
    <property type="entry name" value="Copper fist DNA-binding domain"/>
    <property type="match status" value="1"/>
</dbReference>
<keyword evidence="5" id="KW-0805">Transcription regulation</keyword>
<dbReference type="InterPro" id="IPR036395">
    <property type="entry name" value="Cu_fist_DNA-bd_dom_sf"/>
</dbReference>
<protein>
    <recommendedName>
        <fullName evidence="9">Copper-fist domain-containing protein</fullName>
    </recommendedName>
</protein>
<name>A0AAD6HNZ0_9EURO</name>
<keyword evidence="6" id="KW-0804">Transcription</keyword>
<dbReference type="PANTHER" id="PTHR28088">
    <property type="entry name" value="TRANSCRIPTIONAL ACTIVATOR HAA1-RELATED"/>
    <property type="match status" value="1"/>
</dbReference>
<dbReference type="Proteomes" id="UP001215712">
    <property type="component" value="Unassembled WGS sequence"/>
</dbReference>
<dbReference type="InterPro" id="IPR001083">
    <property type="entry name" value="Cu_fist_DNA-bd_dom"/>
</dbReference>
<keyword evidence="7" id="KW-0539">Nucleus</keyword>
<reference evidence="10" key="2">
    <citation type="submission" date="2023-01" db="EMBL/GenBank/DDBJ databases">
        <authorList>
            <person name="Petersen C."/>
        </authorList>
    </citation>
    <scope>NUCLEOTIDE SEQUENCE</scope>
    <source>
        <strain evidence="10">IBT 17514</strain>
    </source>
</reference>
<dbReference type="FunFam" id="3.90.430.10:FF:000001">
    <property type="entry name" value="Copper fist DNA-binding protein"/>
    <property type="match status" value="1"/>
</dbReference>
<reference evidence="10" key="1">
    <citation type="journal article" date="2023" name="IMA Fungus">
        <title>Comparative genomic study of the Penicillium genus elucidates a diverse pangenome and 15 lateral gene transfer events.</title>
        <authorList>
            <person name="Petersen C."/>
            <person name="Sorensen T."/>
            <person name="Nielsen M.R."/>
            <person name="Sondergaard T.E."/>
            <person name="Sorensen J.L."/>
            <person name="Fitzpatrick D.A."/>
            <person name="Frisvad J.C."/>
            <person name="Nielsen K.L."/>
        </authorList>
    </citation>
    <scope>NUCLEOTIDE SEQUENCE</scope>
    <source>
        <strain evidence="10">IBT 17514</strain>
    </source>
</reference>
<evidence type="ECO:0000313" key="10">
    <source>
        <dbReference type="EMBL" id="KAJ5727924.1"/>
    </source>
</evidence>
<sequence length="535" mass="57691">MPLDEEGAKWSCEPCIRGHRSSKCQHFDRLMMKVPKAGRPLAKCPHPKGTCSCQKTYAFMVRIPKGSTCLCRPLYKVPASPTDSDQPTPTPMLPVASPALGKIQKPGRRQSHIHAAPENIMKALEAMPENVKQEDGSSTFMGGLPAHQPTPNGNHSPRRNSSYAPPAAPAHAQESNGKSGNTKSCCSSKPPPIPAAPSGGGSCCGGKSSTSAVPSHMETLQPRTKQPTTWNDMSYMNASLPQNSWQNSMPSTQASYMPSFGIHEHQSSPYFQNMDSYSANASSAQYPNLMNGLGISQAPIASFSSVAHNGYAHTTTPVGDPCHDCKCGDECQCLGCAAHPFNNTTRQHVQEMGVMMTFDDDEHSPDGMARSYQPHSYPSTTAPTPLNFFMQQTPSMDNAMHHNSFDPYSNPNSAMPSGYSSPLPAGHQLNQQLMHPSEYYTLEYPVGIPSACSDVTGSCQCGNDCSCVGCLTHSGHNGVPLEAPLPEQSVHNGTDHQVYHENHHTSTGAHSSRIPTFENMPVSCCSPRKFETSMI</sequence>
<dbReference type="PROSITE" id="PS50073">
    <property type="entry name" value="COPPER_FIST_2"/>
    <property type="match status" value="1"/>
</dbReference>
<evidence type="ECO:0000256" key="7">
    <source>
        <dbReference type="ARBA" id="ARBA00023242"/>
    </source>
</evidence>
<dbReference type="EMBL" id="JAQJAN010000006">
    <property type="protein sequence ID" value="KAJ5727924.1"/>
    <property type="molecule type" value="Genomic_DNA"/>
</dbReference>
<dbReference type="GO" id="GO:0000981">
    <property type="term" value="F:DNA-binding transcription factor activity, RNA polymerase II-specific"/>
    <property type="evidence" value="ECO:0007669"/>
    <property type="project" value="TreeGrafter"/>
</dbReference>
<dbReference type="GO" id="GO:0005507">
    <property type="term" value="F:copper ion binding"/>
    <property type="evidence" value="ECO:0007669"/>
    <property type="project" value="InterPro"/>
</dbReference>
<comment type="subcellular location">
    <subcellularLocation>
        <location evidence="1">Nucleus</location>
    </subcellularLocation>
</comment>
<feature type="compositionally biased region" description="Polar residues" evidence="8">
    <location>
        <begin position="149"/>
        <end position="163"/>
    </location>
</feature>
<dbReference type="GO" id="GO:0005634">
    <property type="term" value="C:nucleus"/>
    <property type="evidence" value="ECO:0007669"/>
    <property type="project" value="UniProtKB-SubCell"/>
</dbReference>
<dbReference type="GO" id="GO:0006879">
    <property type="term" value="P:intracellular iron ion homeostasis"/>
    <property type="evidence" value="ECO:0007669"/>
    <property type="project" value="TreeGrafter"/>
</dbReference>
<evidence type="ECO:0000256" key="3">
    <source>
        <dbReference type="ARBA" id="ARBA00022833"/>
    </source>
</evidence>
<dbReference type="SMART" id="SM00412">
    <property type="entry name" value="Cu_FIST"/>
    <property type="match status" value="1"/>
</dbReference>
<evidence type="ECO:0000259" key="9">
    <source>
        <dbReference type="PROSITE" id="PS50073"/>
    </source>
</evidence>
<dbReference type="GO" id="GO:0006878">
    <property type="term" value="P:intracellular copper ion homeostasis"/>
    <property type="evidence" value="ECO:0007669"/>
    <property type="project" value="TreeGrafter"/>
</dbReference>
<dbReference type="Pfam" id="PF00649">
    <property type="entry name" value="Copper-fist"/>
    <property type="match status" value="1"/>
</dbReference>
<accession>A0AAD6HNZ0</accession>
<dbReference type="GO" id="GO:0045944">
    <property type="term" value="P:positive regulation of transcription by RNA polymerase II"/>
    <property type="evidence" value="ECO:0007669"/>
    <property type="project" value="TreeGrafter"/>
</dbReference>
<evidence type="ECO:0000313" key="11">
    <source>
        <dbReference type="Proteomes" id="UP001215712"/>
    </source>
</evidence>
<feature type="domain" description="Copper-fist" evidence="9">
    <location>
        <begin position="6"/>
        <end position="41"/>
    </location>
</feature>
<feature type="compositionally biased region" description="Polar residues" evidence="8">
    <location>
        <begin position="173"/>
        <end position="182"/>
    </location>
</feature>
<gene>
    <name evidence="10" type="ORF">N7493_005744</name>
</gene>
<feature type="region of interest" description="Disordered" evidence="8">
    <location>
        <begin position="129"/>
        <end position="229"/>
    </location>
</feature>
<feature type="region of interest" description="Disordered" evidence="8">
    <location>
        <begin position="80"/>
        <end position="111"/>
    </location>
</feature>
<evidence type="ECO:0000256" key="5">
    <source>
        <dbReference type="ARBA" id="ARBA00023015"/>
    </source>
</evidence>
<dbReference type="PANTHER" id="PTHR28088:SF9">
    <property type="entry name" value="TRANSCRIPTION FACTOR GRISEA, PUTATIVE (AFU_ORTHOLOGUE AFUA_1G13190)-RELATED"/>
    <property type="match status" value="1"/>
</dbReference>
<comment type="caution">
    <text evidence="10">The sequence shown here is derived from an EMBL/GenBank/DDBJ whole genome shotgun (WGS) entry which is preliminary data.</text>
</comment>
<organism evidence="10 11">
    <name type="scientific">Penicillium malachiteum</name>
    <dbReference type="NCBI Taxonomy" id="1324776"/>
    <lineage>
        <taxon>Eukaryota</taxon>
        <taxon>Fungi</taxon>
        <taxon>Dikarya</taxon>
        <taxon>Ascomycota</taxon>
        <taxon>Pezizomycotina</taxon>
        <taxon>Eurotiomycetes</taxon>
        <taxon>Eurotiomycetidae</taxon>
        <taxon>Eurotiales</taxon>
        <taxon>Aspergillaceae</taxon>
        <taxon>Penicillium</taxon>
    </lineage>
</organism>
<evidence type="ECO:0000256" key="8">
    <source>
        <dbReference type="SAM" id="MobiDB-lite"/>
    </source>
</evidence>
<dbReference type="InterPro" id="IPR051763">
    <property type="entry name" value="Copper_Homeo_Regul"/>
</dbReference>
<evidence type="ECO:0000256" key="4">
    <source>
        <dbReference type="ARBA" id="ARBA00023008"/>
    </source>
</evidence>
<dbReference type="SUPFAM" id="SSF57879">
    <property type="entry name" value="Zinc domain conserved in yeast copper-regulated transcription factors"/>
    <property type="match status" value="1"/>
</dbReference>
<keyword evidence="11" id="KW-1185">Reference proteome</keyword>
<keyword evidence="4" id="KW-0186">Copper</keyword>
<dbReference type="GO" id="GO:0000978">
    <property type="term" value="F:RNA polymerase II cis-regulatory region sequence-specific DNA binding"/>
    <property type="evidence" value="ECO:0007669"/>
    <property type="project" value="TreeGrafter"/>
</dbReference>
<evidence type="ECO:0000256" key="1">
    <source>
        <dbReference type="ARBA" id="ARBA00004123"/>
    </source>
</evidence>
<dbReference type="AlphaFoldDB" id="A0AAD6HNZ0"/>
<keyword evidence="3" id="KW-0862">Zinc</keyword>
<dbReference type="SMART" id="SM01090">
    <property type="entry name" value="Copper-fist"/>
    <property type="match status" value="1"/>
</dbReference>